<dbReference type="GO" id="GO:0003735">
    <property type="term" value="F:structural constituent of ribosome"/>
    <property type="evidence" value="ECO:0007669"/>
    <property type="project" value="InterPro"/>
</dbReference>
<dbReference type="Pfam" id="PF00428">
    <property type="entry name" value="Ribosomal_60s"/>
    <property type="match status" value="1"/>
</dbReference>
<feature type="compositionally biased region" description="Low complexity" evidence="5">
    <location>
        <begin position="76"/>
        <end position="90"/>
    </location>
</feature>
<evidence type="ECO:0000256" key="4">
    <source>
        <dbReference type="ARBA" id="ARBA00023274"/>
    </source>
</evidence>
<evidence type="ECO:0000256" key="3">
    <source>
        <dbReference type="ARBA" id="ARBA00022980"/>
    </source>
</evidence>
<dbReference type="HAMAP" id="MF_01478">
    <property type="entry name" value="Ribosomal_L12_arch"/>
    <property type="match status" value="1"/>
</dbReference>
<dbReference type="GO" id="GO:0002182">
    <property type="term" value="P:cytoplasmic translational elongation"/>
    <property type="evidence" value="ECO:0007669"/>
    <property type="project" value="InterPro"/>
</dbReference>
<dbReference type="InterPro" id="IPR044076">
    <property type="entry name" value="Ribosomal_P2"/>
</dbReference>
<dbReference type="InterPro" id="IPR038716">
    <property type="entry name" value="P1/P2_N_sf"/>
</dbReference>
<dbReference type="CDD" id="cd05833">
    <property type="entry name" value="Ribosomal_P2"/>
    <property type="match status" value="1"/>
</dbReference>
<dbReference type="Proteomes" id="UP000277580">
    <property type="component" value="Unassembled WGS sequence"/>
</dbReference>
<protein>
    <submittedName>
        <fullName evidence="6">Ribosomal protein 60S</fullName>
    </submittedName>
</protein>
<dbReference type="FunCoup" id="A0A3N4L895">
    <property type="interactions" value="920"/>
</dbReference>
<dbReference type="STRING" id="1392247.A0A3N4L895"/>
<proteinExistence type="inferred from homology"/>
<dbReference type="PANTHER" id="PTHR21141">
    <property type="entry name" value="60S ACIDIC RIBOSOMAL PROTEIN FAMILY MEMBER"/>
    <property type="match status" value="1"/>
</dbReference>
<accession>A0A3N4L895</accession>
<feature type="compositionally biased region" description="Acidic residues" evidence="5">
    <location>
        <begin position="94"/>
        <end position="106"/>
    </location>
</feature>
<evidence type="ECO:0000256" key="2">
    <source>
        <dbReference type="ARBA" id="ARBA00011266"/>
    </source>
</evidence>
<dbReference type="Gene3D" id="1.10.10.1410">
    <property type="match status" value="1"/>
</dbReference>
<gene>
    <name evidence="6" type="ORF">P167DRAFT_7597</name>
</gene>
<organism evidence="6 7">
    <name type="scientific">Morchella conica CCBAS932</name>
    <dbReference type="NCBI Taxonomy" id="1392247"/>
    <lineage>
        <taxon>Eukaryota</taxon>
        <taxon>Fungi</taxon>
        <taxon>Dikarya</taxon>
        <taxon>Ascomycota</taxon>
        <taxon>Pezizomycotina</taxon>
        <taxon>Pezizomycetes</taxon>
        <taxon>Pezizales</taxon>
        <taxon>Morchellaceae</taxon>
        <taxon>Morchella</taxon>
    </lineage>
</organism>
<feature type="region of interest" description="Disordered" evidence="5">
    <location>
        <begin position="62"/>
        <end position="112"/>
    </location>
</feature>
<comment type="similarity">
    <text evidence="1">Belongs to the eukaryotic ribosomal protein P1/P2 family.</text>
</comment>
<dbReference type="FunFam" id="1.10.10.1410:FF:000002">
    <property type="entry name" value="60S acidic ribosomal protein P2"/>
    <property type="match status" value="1"/>
</dbReference>
<evidence type="ECO:0000313" key="6">
    <source>
        <dbReference type="EMBL" id="RPB17689.1"/>
    </source>
</evidence>
<dbReference type="EMBL" id="ML119105">
    <property type="protein sequence ID" value="RPB17689.1"/>
    <property type="molecule type" value="Genomic_DNA"/>
</dbReference>
<keyword evidence="3 6" id="KW-0689">Ribosomal protein</keyword>
<dbReference type="InterPro" id="IPR027534">
    <property type="entry name" value="Ribosomal_P1/P2"/>
</dbReference>
<dbReference type="InParanoid" id="A0A3N4L895"/>
<keyword evidence="4" id="KW-0687">Ribonucleoprotein</keyword>
<sequence>MKHLAAYLLLQIGGNASPSADDIKTVLSSVGIDCDGDRVSSLLKELEGKDINELIAEGSSKLASVPSGGSGGAASGGAAAATSGGAAAEAPAEEKEEEKEESDEDMGFGLFD</sequence>
<keyword evidence="7" id="KW-1185">Reference proteome</keyword>
<dbReference type="OrthoDB" id="1227494at2759"/>
<evidence type="ECO:0000256" key="5">
    <source>
        <dbReference type="SAM" id="MobiDB-lite"/>
    </source>
</evidence>
<evidence type="ECO:0000313" key="7">
    <source>
        <dbReference type="Proteomes" id="UP000277580"/>
    </source>
</evidence>
<reference evidence="6 7" key="1">
    <citation type="journal article" date="2018" name="Nat. Ecol. Evol.">
        <title>Pezizomycetes genomes reveal the molecular basis of ectomycorrhizal truffle lifestyle.</title>
        <authorList>
            <person name="Murat C."/>
            <person name="Payen T."/>
            <person name="Noel B."/>
            <person name="Kuo A."/>
            <person name="Morin E."/>
            <person name="Chen J."/>
            <person name="Kohler A."/>
            <person name="Krizsan K."/>
            <person name="Balestrini R."/>
            <person name="Da Silva C."/>
            <person name="Montanini B."/>
            <person name="Hainaut M."/>
            <person name="Levati E."/>
            <person name="Barry K.W."/>
            <person name="Belfiori B."/>
            <person name="Cichocki N."/>
            <person name="Clum A."/>
            <person name="Dockter R.B."/>
            <person name="Fauchery L."/>
            <person name="Guy J."/>
            <person name="Iotti M."/>
            <person name="Le Tacon F."/>
            <person name="Lindquist E.A."/>
            <person name="Lipzen A."/>
            <person name="Malagnac F."/>
            <person name="Mello A."/>
            <person name="Molinier V."/>
            <person name="Miyauchi S."/>
            <person name="Poulain J."/>
            <person name="Riccioni C."/>
            <person name="Rubini A."/>
            <person name="Sitrit Y."/>
            <person name="Splivallo R."/>
            <person name="Traeger S."/>
            <person name="Wang M."/>
            <person name="Zifcakova L."/>
            <person name="Wipf D."/>
            <person name="Zambonelli A."/>
            <person name="Paolocci F."/>
            <person name="Nowrousian M."/>
            <person name="Ottonello S."/>
            <person name="Baldrian P."/>
            <person name="Spatafora J.W."/>
            <person name="Henrissat B."/>
            <person name="Nagy L.G."/>
            <person name="Aury J.M."/>
            <person name="Wincker P."/>
            <person name="Grigoriev I.V."/>
            <person name="Bonfante P."/>
            <person name="Martin F.M."/>
        </authorList>
    </citation>
    <scope>NUCLEOTIDE SEQUENCE [LARGE SCALE GENOMIC DNA]</scope>
    <source>
        <strain evidence="6 7">CCBAS932</strain>
    </source>
</reference>
<dbReference type="GO" id="GO:0022625">
    <property type="term" value="C:cytosolic large ribosomal subunit"/>
    <property type="evidence" value="ECO:0007669"/>
    <property type="project" value="InterPro"/>
</dbReference>
<name>A0A3N4L895_9PEZI</name>
<comment type="subunit">
    <text evidence="2">P1 and P2 exist as dimers at the large ribosomal subunit.</text>
</comment>
<evidence type="ECO:0000256" key="1">
    <source>
        <dbReference type="ARBA" id="ARBA00005436"/>
    </source>
</evidence>
<dbReference type="PANTHER" id="PTHR21141:SF5">
    <property type="entry name" value="LARGE RIBOSOMAL SUBUNIT PROTEIN P2"/>
    <property type="match status" value="1"/>
</dbReference>
<dbReference type="AlphaFoldDB" id="A0A3N4L895"/>